<dbReference type="OrthoDB" id="4131070at2"/>
<dbReference type="Pfam" id="PF00300">
    <property type="entry name" value="His_Phos_1"/>
    <property type="match status" value="1"/>
</dbReference>
<evidence type="ECO:0000256" key="2">
    <source>
        <dbReference type="PIRSR" id="PIRSR613078-1"/>
    </source>
</evidence>
<dbReference type="PANTHER" id="PTHR46517">
    <property type="entry name" value="FRUCTOSE-2,6-BISPHOSPHATASE TIGAR"/>
    <property type="match status" value="1"/>
</dbReference>
<dbReference type="GO" id="GO:0004331">
    <property type="term" value="F:fructose-2,6-bisphosphate 2-phosphatase activity"/>
    <property type="evidence" value="ECO:0007669"/>
    <property type="project" value="TreeGrafter"/>
</dbReference>
<organism evidence="4 5">
    <name type="scientific">Cellulomonas soli</name>
    <dbReference type="NCBI Taxonomy" id="931535"/>
    <lineage>
        <taxon>Bacteria</taxon>
        <taxon>Bacillati</taxon>
        <taxon>Actinomycetota</taxon>
        <taxon>Actinomycetes</taxon>
        <taxon>Micrococcales</taxon>
        <taxon>Cellulomonadaceae</taxon>
        <taxon>Cellulomonas</taxon>
    </lineage>
</organism>
<feature type="active site" description="Proton donor/acceptor" evidence="2">
    <location>
        <position position="84"/>
    </location>
</feature>
<dbReference type="RefSeq" id="WP_146952817.1">
    <property type="nucleotide sequence ID" value="NZ_BAABBJ010000003.1"/>
</dbReference>
<dbReference type="Gene3D" id="3.40.50.1240">
    <property type="entry name" value="Phosphoglycerate mutase-like"/>
    <property type="match status" value="1"/>
</dbReference>
<dbReference type="PANTHER" id="PTHR46517:SF1">
    <property type="entry name" value="FRUCTOSE-2,6-BISPHOSPHATASE TIGAR"/>
    <property type="match status" value="1"/>
</dbReference>
<gene>
    <name evidence="4" type="ORF">CSO01_17680</name>
</gene>
<feature type="active site" description="Tele-phosphohistidine intermediate" evidence="2">
    <location>
        <position position="10"/>
    </location>
</feature>
<dbReference type="EMBL" id="BKAL01000005">
    <property type="protein sequence ID" value="GEP69053.1"/>
    <property type="molecule type" value="Genomic_DNA"/>
</dbReference>
<comment type="caution">
    <text evidence="4">The sequence shown here is derived from an EMBL/GenBank/DDBJ whole genome shotgun (WGS) entry which is preliminary data.</text>
</comment>
<accession>A0A512PCV9</accession>
<protein>
    <submittedName>
        <fullName evidence="4">Phosphoglycerate mutase</fullName>
    </submittedName>
</protein>
<evidence type="ECO:0000313" key="4">
    <source>
        <dbReference type="EMBL" id="GEP69053.1"/>
    </source>
</evidence>
<feature type="binding site" evidence="3">
    <location>
        <begin position="9"/>
        <end position="16"/>
    </location>
    <ligand>
        <name>substrate</name>
    </ligand>
</feature>
<proteinExistence type="predicted"/>
<sequence length="213" mass="22597">MPLTLTLVRHGRTVYNTEGLLQGWCDSPLTPSGLEGVRVTAAHLADRRFVAAYASPLGRTVTTAGEILAHHPDVPLLTDPDLREYSFGELEATPEVDLWSRVDPFEMFPAVLAGTFPGLPGGEESAGYLHRVRSAFDRIEQAHPEGDVLVVSHGVTLLAYLTTIVPGPITPLANASVSTVQVHPDGSREVLTFGVDVAGQGVPDASRTAAVDG</sequence>
<dbReference type="AlphaFoldDB" id="A0A512PCV9"/>
<dbReference type="InterPro" id="IPR029033">
    <property type="entry name" value="His_PPase_superfam"/>
</dbReference>
<dbReference type="GO" id="GO:0043456">
    <property type="term" value="P:regulation of pentose-phosphate shunt"/>
    <property type="evidence" value="ECO:0007669"/>
    <property type="project" value="TreeGrafter"/>
</dbReference>
<dbReference type="Proteomes" id="UP000321798">
    <property type="component" value="Unassembled WGS sequence"/>
</dbReference>
<dbReference type="GO" id="GO:0005829">
    <property type="term" value="C:cytosol"/>
    <property type="evidence" value="ECO:0007669"/>
    <property type="project" value="TreeGrafter"/>
</dbReference>
<evidence type="ECO:0000313" key="5">
    <source>
        <dbReference type="Proteomes" id="UP000321798"/>
    </source>
</evidence>
<dbReference type="GO" id="GO:0045820">
    <property type="term" value="P:negative regulation of glycolytic process"/>
    <property type="evidence" value="ECO:0007669"/>
    <property type="project" value="TreeGrafter"/>
</dbReference>
<feature type="binding site" evidence="3">
    <location>
        <position position="59"/>
    </location>
    <ligand>
        <name>substrate</name>
    </ligand>
</feature>
<name>A0A512PCV9_9CELL</name>
<evidence type="ECO:0000256" key="3">
    <source>
        <dbReference type="PIRSR" id="PIRSR613078-2"/>
    </source>
</evidence>
<dbReference type="InterPro" id="IPR051695">
    <property type="entry name" value="Phosphoglycerate_Mutase"/>
</dbReference>
<dbReference type="SMART" id="SM00855">
    <property type="entry name" value="PGAM"/>
    <property type="match status" value="1"/>
</dbReference>
<dbReference type="SUPFAM" id="SSF53254">
    <property type="entry name" value="Phosphoglycerate mutase-like"/>
    <property type="match status" value="1"/>
</dbReference>
<keyword evidence="1" id="KW-0378">Hydrolase</keyword>
<dbReference type="InterPro" id="IPR013078">
    <property type="entry name" value="His_Pase_superF_clade-1"/>
</dbReference>
<reference evidence="4 5" key="1">
    <citation type="submission" date="2019-07" db="EMBL/GenBank/DDBJ databases">
        <title>Whole genome shotgun sequence of Cellulomonas soli NBRC 109434.</title>
        <authorList>
            <person name="Hosoyama A."/>
            <person name="Uohara A."/>
            <person name="Ohji S."/>
            <person name="Ichikawa N."/>
        </authorList>
    </citation>
    <scope>NUCLEOTIDE SEQUENCE [LARGE SCALE GENOMIC DNA]</scope>
    <source>
        <strain evidence="4 5">NBRC 109434</strain>
    </source>
</reference>
<evidence type="ECO:0000256" key="1">
    <source>
        <dbReference type="ARBA" id="ARBA00022801"/>
    </source>
</evidence>
<keyword evidence="5" id="KW-1185">Reference proteome</keyword>
<dbReference type="CDD" id="cd07067">
    <property type="entry name" value="HP_PGM_like"/>
    <property type="match status" value="1"/>
</dbReference>